<feature type="domain" description="CMP/dCMP-type deaminase" evidence="1">
    <location>
        <begin position="9"/>
        <end position="135"/>
    </location>
</feature>
<organism evidence="2 3">
    <name type="scientific">Canariomyces notabilis</name>
    <dbReference type="NCBI Taxonomy" id="2074819"/>
    <lineage>
        <taxon>Eukaryota</taxon>
        <taxon>Fungi</taxon>
        <taxon>Dikarya</taxon>
        <taxon>Ascomycota</taxon>
        <taxon>Pezizomycotina</taxon>
        <taxon>Sordariomycetes</taxon>
        <taxon>Sordariomycetidae</taxon>
        <taxon>Sordariales</taxon>
        <taxon>Chaetomiaceae</taxon>
        <taxon>Canariomyces</taxon>
    </lineage>
</organism>
<dbReference type="GeneID" id="89938823"/>
<dbReference type="Proteomes" id="UP001302812">
    <property type="component" value="Unassembled WGS sequence"/>
</dbReference>
<dbReference type="InterPro" id="IPR016193">
    <property type="entry name" value="Cytidine_deaminase-like"/>
</dbReference>
<dbReference type="PROSITE" id="PS51747">
    <property type="entry name" value="CYT_DCMP_DEAMINASES_2"/>
    <property type="match status" value="1"/>
</dbReference>
<dbReference type="SUPFAM" id="SSF53927">
    <property type="entry name" value="Cytidine deaminase-like"/>
    <property type="match status" value="1"/>
</dbReference>
<evidence type="ECO:0000259" key="1">
    <source>
        <dbReference type="PROSITE" id="PS51747"/>
    </source>
</evidence>
<reference evidence="2" key="1">
    <citation type="journal article" date="2023" name="Mol. Phylogenet. Evol.">
        <title>Genome-scale phylogeny and comparative genomics of the fungal order Sordariales.</title>
        <authorList>
            <person name="Hensen N."/>
            <person name="Bonometti L."/>
            <person name="Westerberg I."/>
            <person name="Brannstrom I.O."/>
            <person name="Guillou S."/>
            <person name="Cros-Aarteil S."/>
            <person name="Calhoun S."/>
            <person name="Haridas S."/>
            <person name="Kuo A."/>
            <person name="Mondo S."/>
            <person name="Pangilinan J."/>
            <person name="Riley R."/>
            <person name="LaButti K."/>
            <person name="Andreopoulos B."/>
            <person name="Lipzen A."/>
            <person name="Chen C."/>
            <person name="Yan M."/>
            <person name="Daum C."/>
            <person name="Ng V."/>
            <person name="Clum A."/>
            <person name="Steindorff A."/>
            <person name="Ohm R.A."/>
            <person name="Martin F."/>
            <person name="Silar P."/>
            <person name="Natvig D.O."/>
            <person name="Lalanne C."/>
            <person name="Gautier V."/>
            <person name="Ament-Velasquez S.L."/>
            <person name="Kruys A."/>
            <person name="Hutchinson M.I."/>
            <person name="Powell A.J."/>
            <person name="Barry K."/>
            <person name="Miller A.N."/>
            <person name="Grigoriev I.V."/>
            <person name="Debuchy R."/>
            <person name="Gladieux P."/>
            <person name="Hiltunen Thoren M."/>
            <person name="Johannesson H."/>
        </authorList>
    </citation>
    <scope>NUCLEOTIDE SEQUENCE</scope>
    <source>
        <strain evidence="2">CBS 508.74</strain>
    </source>
</reference>
<keyword evidence="3" id="KW-1185">Reference proteome</keyword>
<dbReference type="GO" id="GO:0006139">
    <property type="term" value="P:nucleobase-containing compound metabolic process"/>
    <property type="evidence" value="ECO:0007669"/>
    <property type="project" value="UniProtKB-ARBA"/>
</dbReference>
<dbReference type="Gene3D" id="3.40.140.10">
    <property type="entry name" value="Cytidine Deaminase, domain 2"/>
    <property type="match status" value="1"/>
</dbReference>
<dbReference type="GO" id="GO:0003824">
    <property type="term" value="F:catalytic activity"/>
    <property type="evidence" value="ECO:0007669"/>
    <property type="project" value="InterPro"/>
</dbReference>
<evidence type="ECO:0000313" key="2">
    <source>
        <dbReference type="EMBL" id="KAK4114587.1"/>
    </source>
</evidence>
<dbReference type="RefSeq" id="XP_064672157.1">
    <property type="nucleotide sequence ID" value="XM_064814698.1"/>
</dbReference>
<dbReference type="AlphaFoldDB" id="A0AAN6THJ1"/>
<dbReference type="InterPro" id="IPR002125">
    <property type="entry name" value="CMP_dCMP_dom"/>
</dbReference>
<dbReference type="Pfam" id="PF00383">
    <property type="entry name" value="dCMP_cyt_deam_1"/>
    <property type="match status" value="1"/>
</dbReference>
<name>A0AAN6THJ1_9PEZI</name>
<dbReference type="EMBL" id="MU853336">
    <property type="protein sequence ID" value="KAK4114587.1"/>
    <property type="molecule type" value="Genomic_DNA"/>
</dbReference>
<accession>A0AAN6THJ1</accession>
<reference evidence="2" key="2">
    <citation type="submission" date="2023-05" db="EMBL/GenBank/DDBJ databases">
        <authorList>
            <consortium name="Lawrence Berkeley National Laboratory"/>
            <person name="Steindorff A."/>
            <person name="Hensen N."/>
            <person name="Bonometti L."/>
            <person name="Westerberg I."/>
            <person name="Brannstrom I.O."/>
            <person name="Guillou S."/>
            <person name="Cros-Aarteil S."/>
            <person name="Calhoun S."/>
            <person name="Haridas S."/>
            <person name="Kuo A."/>
            <person name="Mondo S."/>
            <person name="Pangilinan J."/>
            <person name="Riley R."/>
            <person name="Labutti K."/>
            <person name="Andreopoulos B."/>
            <person name="Lipzen A."/>
            <person name="Chen C."/>
            <person name="Yanf M."/>
            <person name="Daum C."/>
            <person name="Ng V."/>
            <person name="Clum A."/>
            <person name="Ohm R."/>
            <person name="Martin F."/>
            <person name="Silar P."/>
            <person name="Natvig D."/>
            <person name="Lalanne C."/>
            <person name="Gautier V."/>
            <person name="Ament-Velasquez S.L."/>
            <person name="Kruys A."/>
            <person name="Hutchinson M.I."/>
            <person name="Powell A.J."/>
            <person name="Barry K."/>
            <person name="Miller A.N."/>
            <person name="Grigoriev I.V."/>
            <person name="Debuchy R."/>
            <person name="Gladieux P."/>
            <person name="Thoren M.H."/>
            <person name="Johannesson H."/>
        </authorList>
    </citation>
    <scope>NUCLEOTIDE SEQUENCE</scope>
    <source>
        <strain evidence="2">CBS 508.74</strain>
    </source>
</reference>
<evidence type="ECO:0000313" key="3">
    <source>
        <dbReference type="Proteomes" id="UP001302812"/>
    </source>
</evidence>
<protein>
    <recommendedName>
        <fullName evidence="1">CMP/dCMP-type deaminase domain-containing protein</fullName>
    </recommendedName>
</protein>
<sequence length="206" mass="23451">MSATTNNQHGAADILRAILNAIQDRLIPITRDSFAKGGDPFGGAILDGANLEAVAVSVNASEECPVYHGELNCIRHFYTLPPEDRPEPKACIFFATHEPCALCLSAFAWTGFPIIYHLFTYEETDELLGMSDDIEIVREIFRVRAPSDTDDSLTARPLYNKENKFFSVRSIDGLVQQVSDEKEREEFKRRFWEVRATYDEFRPRRV</sequence>
<proteinExistence type="predicted"/>
<comment type="caution">
    <text evidence="2">The sequence shown here is derived from an EMBL/GenBank/DDBJ whole genome shotgun (WGS) entry which is preliminary data.</text>
</comment>
<gene>
    <name evidence="2" type="ORF">N656DRAFT_776750</name>
</gene>